<dbReference type="SUPFAM" id="SSF53474">
    <property type="entry name" value="alpha/beta-Hydrolases"/>
    <property type="match status" value="1"/>
</dbReference>
<proteinExistence type="predicted"/>
<accession>A0A2R4LXV8</accession>
<dbReference type="PANTHER" id="PTHR22946">
    <property type="entry name" value="DIENELACTONE HYDROLASE DOMAIN-CONTAINING PROTEIN-RELATED"/>
    <property type="match status" value="1"/>
</dbReference>
<keyword evidence="2" id="KW-0614">Plasmid</keyword>
<organism evidence="2 3">
    <name type="scientific">Celeribacter baekdonensis</name>
    <dbReference type="NCBI Taxonomy" id="875171"/>
    <lineage>
        <taxon>Bacteria</taxon>
        <taxon>Pseudomonadati</taxon>
        <taxon>Pseudomonadota</taxon>
        <taxon>Alphaproteobacteria</taxon>
        <taxon>Rhodobacterales</taxon>
        <taxon>Roseobacteraceae</taxon>
        <taxon>Celeribacter</taxon>
    </lineage>
</organism>
<gene>
    <name evidence="2" type="ORF">DA792_00400</name>
</gene>
<evidence type="ECO:0000313" key="2">
    <source>
        <dbReference type="EMBL" id="AVW89709.1"/>
    </source>
</evidence>
<dbReference type="InterPro" id="IPR022742">
    <property type="entry name" value="Hydrolase_4"/>
</dbReference>
<dbReference type="Pfam" id="PF12146">
    <property type="entry name" value="Hydrolase_4"/>
    <property type="match status" value="1"/>
</dbReference>
<sequence length="368" mass="39945">MKVMFDFTARQTEAPDRVASLSPDAQAALAVYPLERTMGYGVNYSDAVELRARVLQGESWQSAAETMAEICQARAATAGTVTQVAYLRRASALVRMAQAMMMEDTDERRTIFARAADLYAQAAELAGDCERVLINTTDKPLAGWMFPAVNEPVAAVIVIGGTEGWAMDFDCLGHALATRGIHALMLDAPGQGETRFTHGHTLSADWRSAFSSAVDYLEDRAKGLPLGIIGNSMGGSLAMAYAAGDPRIRACCNNGGPFAPWMAPTESPYFAKIMAFCGVETAAEATEVLKSVTPKEAGINADYPLLFLHGAEDHLISNPVAQMLYDGTPTEDIRMVTFSDGDHCLYRHRDDRDFLIADWTRARLVGRD</sequence>
<evidence type="ECO:0000259" key="1">
    <source>
        <dbReference type="Pfam" id="PF12146"/>
    </source>
</evidence>
<dbReference type="AlphaFoldDB" id="A0A2R4LXV8"/>
<dbReference type="InterPro" id="IPR029058">
    <property type="entry name" value="AB_hydrolase_fold"/>
</dbReference>
<dbReference type="Proteomes" id="UP000241447">
    <property type="component" value="Plasmid pCBLh4a"/>
</dbReference>
<dbReference type="EMBL" id="CP028472">
    <property type="protein sequence ID" value="AVW89709.1"/>
    <property type="molecule type" value="Genomic_DNA"/>
</dbReference>
<dbReference type="PANTHER" id="PTHR22946:SF12">
    <property type="entry name" value="CONIDIAL PIGMENT BIOSYNTHESIS PROTEIN AYG1 (AFU_ORTHOLOGUE AFUA_2G17550)"/>
    <property type="match status" value="1"/>
</dbReference>
<evidence type="ECO:0000313" key="3">
    <source>
        <dbReference type="Proteomes" id="UP000241447"/>
    </source>
</evidence>
<protein>
    <recommendedName>
        <fullName evidence="1">Serine aminopeptidase S33 domain-containing protein</fullName>
    </recommendedName>
</protein>
<reference evidence="2 3" key="1">
    <citation type="submission" date="2018-03" db="EMBL/GenBank/DDBJ databases">
        <title>The Complete Genome of Celeribacter baekdonensis strain LH4, a Thiosulfate-Oxidizing Alphaproteobacterium Isolated from Gulf of Mexico Continental Slope Sediments.</title>
        <authorList>
            <person name="Flood B.E."/>
            <person name="Bailey J.V."/>
            <person name="Leprich D."/>
        </authorList>
    </citation>
    <scope>NUCLEOTIDE SEQUENCE [LARGE SCALE GENOMIC DNA]</scope>
    <source>
        <strain evidence="2 3">LH4</strain>
        <plasmid evidence="3">Plasmid pcblh4a</plasmid>
    </source>
</reference>
<geneLocation type="plasmid" evidence="3">
    <name>pcblh4a</name>
</geneLocation>
<name>A0A2R4LXV8_9RHOB</name>
<dbReference type="InterPro" id="IPR050261">
    <property type="entry name" value="FrsA_esterase"/>
</dbReference>
<feature type="domain" description="Serine aminopeptidase S33" evidence="1">
    <location>
        <begin position="151"/>
        <end position="249"/>
    </location>
</feature>
<dbReference type="Gene3D" id="1.20.1440.110">
    <property type="entry name" value="acylaminoacyl peptidase"/>
    <property type="match status" value="1"/>
</dbReference>
<dbReference type="KEGG" id="cbak:DA792_00400"/>
<dbReference type="Gene3D" id="3.40.50.1820">
    <property type="entry name" value="alpha/beta hydrolase"/>
    <property type="match status" value="1"/>
</dbReference>